<evidence type="ECO:0008006" key="4">
    <source>
        <dbReference type="Google" id="ProtNLM"/>
    </source>
</evidence>
<sequence length="91" mass="10243">MARPYGSRDAEEREYVPPVRDKKRRDLVRLSPMVPAEVHKAAYDNAKAAGVSMGKYVAELIRRDQLDESGRPVWAREAFGEPDQGELPMTG</sequence>
<name>A0ABS9JKE5_9ACTN</name>
<accession>A0ABS9JKE5</accession>
<dbReference type="Proteomes" id="UP001299012">
    <property type="component" value="Unassembled WGS sequence"/>
</dbReference>
<keyword evidence="3" id="KW-1185">Reference proteome</keyword>
<protein>
    <recommendedName>
        <fullName evidence="4">Toxin-antitoxin system</fullName>
    </recommendedName>
</protein>
<gene>
    <name evidence="2" type="ORF">L0F81_22395</name>
</gene>
<dbReference type="EMBL" id="JAKKZF010000093">
    <property type="protein sequence ID" value="MCG0066013.1"/>
    <property type="molecule type" value="Genomic_DNA"/>
</dbReference>
<evidence type="ECO:0000313" key="2">
    <source>
        <dbReference type="EMBL" id="MCG0066013.1"/>
    </source>
</evidence>
<evidence type="ECO:0000256" key="1">
    <source>
        <dbReference type="SAM" id="MobiDB-lite"/>
    </source>
</evidence>
<dbReference type="RefSeq" id="WP_143649810.1">
    <property type="nucleotide sequence ID" value="NZ_JAKKZF010000093.1"/>
</dbReference>
<evidence type="ECO:0000313" key="3">
    <source>
        <dbReference type="Proteomes" id="UP001299012"/>
    </source>
</evidence>
<feature type="compositionally biased region" description="Basic and acidic residues" evidence="1">
    <location>
        <begin position="1"/>
        <end position="15"/>
    </location>
</feature>
<organism evidence="2 3">
    <name type="scientific">Streptomyces tricolor</name>
    <dbReference type="NCBI Taxonomy" id="68277"/>
    <lineage>
        <taxon>Bacteria</taxon>
        <taxon>Bacillati</taxon>
        <taxon>Actinomycetota</taxon>
        <taxon>Actinomycetes</taxon>
        <taxon>Kitasatosporales</taxon>
        <taxon>Streptomycetaceae</taxon>
        <taxon>Streptomyces</taxon>
        <taxon>Streptomyces violaceoruber group</taxon>
    </lineage>
</organism>
<reference evidence="2 3" key="1">
    <citation type="submission" date="2022-01" db="EMBL/GenBank/DDBJ databases">
        <title>Draft Genome Sequences of Seven Type Strains of the Genus Streptomyces.</title>
        <authorList>
            <person name="Aziz S."/>
            <person name="Coretto E."/>
            <person name="Chronakova A."/>
            <person name="Sproer C."/>
            <person name="Huber K."/>
            <person name="Nouioui I."/>
            <person name="Gross H."/>
        </authorList>
    </citation>
    <scope>NUCLEOTIDE SEQUENCE [LARGE SCALE GENOMIC DNA]</scope>
    <source>
        <strain evidence="2 3">DSM 41685</strain>
    </source>
</reference>
<feature type="region of interest" description="Disordered" evidence="1">
    <location>
        <begin position="1"/>
        <end position="21"/>
    </location>
</feature>
<feature type="region of interest" description="Disordered" evidence="1">
    <location>
        <begin position="72"/>
        <end position="91"/>
    </location>
</feature>
<comment type="caution">
    <text evidence="2">The sequence shown here is derived from an EMBL/GenBank/DDBJ whole genome shotgun (WGS) entry which is preliminary data.</text>
</comment>
<proteinExistence type="predicted"/>